<evidence type="ECO:0000256" key="10">
    <source>
        <dbReference type="SAM" id="Phobius"/>
    </source>
</evidence>
<keyword evidence="6" id="KW-1015">Disulfide bond</keyword>
<keyword evidence="2 9" id="KW-0645">Protease</keyword>
<dbReference type="Pfam" id="PF03489">
    <property type="entry name" value="SapB_2"/>
    <property type="match status" value="1"/>
</dbReference>
<feature type="active site" evidence="8">
    <location>
        <position position="336"/>
    </location>
</feature>
<evidence type="ECO:0000256" key="7">
    <source>
        <dbReference type="ARBA" id="ARBA00023180"/>
    </source>
</evidence>
<organism evidence="13 14">
    <name type="scientific">Eucalyptus globulus</name>
    <name type="common">Tasmanian blue gum</name>
    <dbReference type="NCBI Taxonomy" id="34317"/>
    <lineage>
        <taxon>Eukaryota</taxon>
        <taxon>Viridiplantae</taxon>
        <taxon>Streptophyta</taxon>
        <taxon>Embryophyta</taxon>
        <taxon>Tracheophyta</taxon>
        <taxon>Spermatophyta</taxon>
        <taxon>Magnoliopsida</taxon>
        <taxon>eudicotyledons</taxon>
        <taxon>Gunneridae</taxon>
        <taxon>Pentapetalae</taxon>
        <taxon>rosids</taxon>
        <taxon>malvids</taxon>
        <taxon>Myrtales</taxon>
        <taxon>Myrtaceae</taxon>
        <taxon>Myrtoideae</taxon>
        <taxon>Eucalypteae</taxon>
        <taxon>Eucalyptus</taxon>
    </lineage>
</organism>
<dbReference type="InterPro" id="IPR033121">
    <property type="entry name" value="PEPTIDASE_A1"/>
</dbReference>
<dbReference type="InterPro" id="IPR008138">
    <property type="entry name" value="SapB_2"/>
</dbReference>
<dbReference type="Proteomes" id="UP001634007">
    <property type="component" value="Unassembled WGS sequence"/>
</dbReference>
<dbReference type="Pfam" id="PF05184">
    <property type="entry name" value="SapB_1"/>
    <property type="match status" value="1"/>
</dbReference>
<reference evidence="13 14" key="1">
    <citation type="submission" date="2024-11" db="EMBL/GenBank/DDBJ databases">
        <title>Chromosome-level genome assembly of Eucalyptus globulus Labill. provides insights into its genome evolution.</title>
        <authorList>
            <person name="Li X."/>
        </authorList>
    </citation>
    <scope>NUCLEOTIDE SEQUENCE [LARGE SCALE GENOMIC DNA]</scope>
    <source>
        <strain evidence="13">CL2024</strain>
        <tissue evidence="13">Fresh tender leaves</tissue>
    </source>
</reference>
<dbReference type="PANTHER" id="PTHR47966:SF3">
    <property type="entry name" value="ASPARTIC PROTEINASE-LIKE"/>
    <property type="match status" value="1"/>
</dbReference>
<sequence>MGILFTYKQCVPSSLASASVTPKKVLGLFSEVPSDSESLLILLRHRTSSLIRLDSGNMAAKLLFLVLCLWCPGMISSSGLVRIALKKQPPDLFSTSAASNNRRAGKYVKAHQGHAASDDFSLKTSLDARYFGEIGIGSPPQNFRVIFDTGSSNLWIPSSDCIFFSMAGFLHSRYNGSQSSTYRPNGKHRKIPYGSGFIWGYFSEDIVRIGKLQVKNQVFIEAVTEWSLTLTLAKFDGILGLGFREISAANALPIWYNMVQQGLVSQKVFSFWLNRGSKSDKGGEIVFGGVDPKHFKGNHTYVQVTQRGYWQISLEDFLIGNQSTGVCSGGCAAIVDSGTSFIAGPTAILAKINEAIGAKGLVSMECKQVVFEYGDQMWHLLISGLEPEKVCSSIGLCSNNHSWHGSKMIEEVVESESAGESKDGENFFCSACKTAVQWIHTKLLQNGTKETIFEYIDKLCERLPNLKGQVAVDCDSIPRMPPVSFIIGNKSFELNPKQYIRKVQRGGGSAICVSGFVPLEVPPPQGPLWVLGEIFMEAYHTVFDFGNRRIGFADAAQY</sequence>
<feature type="active site" evidence="8">
    <location>
        <position position="148"/>
    </location>
</feature>
<evidence type="ECO:0000313" key="13">
    <source>
        <dbReference type="EMBL" id="KAL3727898.1"/>
    </source>
</evidence>
<gene>
    <name evidence="13" type="ORF">ACJRO7_032616</name>
</gene>
<dbReference type="PROSITE" id="PS51767">
    <property type="entry name" value="PEPTIDASE_A1"/>
    <property type="match status" value="1"/>
</dbReference>
<keyword evidence="10" id="KW-0812">Transmembrane</keyword>
<keyword evidence="10" id="KW-1133">Transmembrane helix</keyword>
<comment type="similarity">
    <text evidence="1 9">Belongs to the peptidase A1 family.</text>
</comment>
<dbReference type="EMBL" id="JBJKBG010000008">
    <property type="protein sequence ID" value="KAL3727898.1"/>
    <property type="molecule type" value="Genomic_DNA"/>
</dbReference>
<dbReference type="PANTHER" id="PTHR47966">
    <property type="entry name" value="BETA-SITE APP-CLEAVING ENZYME, ISOFORM A-RELATED"/>
    <property type="match status" value="1"/>
</dbReference>
<evidence type="ECO:0000256" key="2">
    <source>
        <dbReference type="ARBA" id="ARBA00022670"/>
    </source>
</evidence>
<proteinExistence type="inferred from homology"/>
<evidence type="ECO:0000256" key="9">
    <source>
        <dbReference type="RuleBase" id="RU000454"/>
    </source>
</evidence>
<protein>
    <submittedName>
        <fullName evidence="13">Uncharacterized protein</fullName>
    </submittedName>
</protein>
<dbReference type="PROSITE" id="PS00141">
    <property type="entry name" value="ASP_PROTEASE"/>
    <property type="match status" value="2"/>
</dbReference>
<keyword evidence="7" id="KW-0325">Glycoprotein</keyword>
<dbReference type="InterPro" id="IPR001969">
    <property type="entry name" value="Aspartic_peptidase_AS"/>
</dbReference>
<evidence type="ECO:0000256" key="4">
    <source>
        <dbReference type="ARBA" id="ARBA00022801"/>
    </source>
</evidence>
<feature type="transmembrane region" description="Helical" evidence="10">
    <location>
        <begin position="62"/>
        <end position="85"/>
    </location>
</feature>
<name>A0ABD3JNV3_EUCGL</name>
<dbReference type="FunFam" id="2.40.70.10:FF:000044">
    <property type="entry name" value="Lysosomal aspartic protease"/>
    <property type="match status" value="1"/>
</dbReference>
<dbReference type="PRINTS" id="PR00792">
    <property type="entry name" value="PEPSIN"/>
</dbReference>
<dbReference type="InterPro" id="IPR011001">
    <property type="entry name" value="Saposin-like"/>
</dbReference>
<dbReference type="GO" id="GO:0006508">
    <property type="term" value="P:proteolysis"/>
    <property type="evidence" value="ECO:0007669"/>
    <property type="project" value="UniProtKB-KW"/>
</dbReference>
<dbReference type="GO" id="GO:0004190">
    <property type="term" value="F:aspartic-type endopeptidase activity"/>
    <property type="evidence" value="ECO:0007669"/>
    <property type="project" value="UniProtKB-KW"/>
</dbReference>
<dbReference type="InterPro" id="IPR001461">
    <property type="entry name" value="Aspartic_peptidase_A1"/>
</dbReference>
<keyword evidence="3 9" id="KW-0064">Aspartyl protease</keyword>
<feature type="domain" description="Peptidase A1" evidence="12">
    <location>
        <begin position="130"/>
        <end position="553"/>
    </location>
</feature>
<dbReference type="InterPro" id="IPR008139">
    <property type="entry name" value="SaposinB_dom"/>
</dbReference>
<dbReference type="Pfam" id="PF00026">
    <property type="entry name" value="Asp"/>
    <property type="match status" value="1"/>
</dbReference>
<dbReference type="PROSITE" id="PS50015">
    <property type="entry name" value="SAP_B"/>
    <property type="match status" value="2"/>
</dbReference>
<evidence type="ECO:0000259" key="11">
    <source>
        <dbReference type="PROSITE" id="PS50015"/>
    </source>
</evidence>
<comment type="caution">
    <text evidence="13">The sequence shown here is derived from an EMBL/GenBank/DDBJ whole genome shotgun (WGS) entry which is preliminary data.</text>
</comment>
<dbReference type="Gene3D" id="1.10.225.10">
    <property type="entry name" value="Saposin-like"/>
    <property type="match status" value="1"/>
</dbReference>
<evidence type="ECO:0000313" key="14">
    <source>
        <dbReference type="Proteomes" id="UP001634007"/>
    </source>
</evidence>
<keyword evidence="4 9" id="KW-0378">Hydrolase</keyword>
<keyword evidence="10" id="KW-0472">Membrane</keyword>
<dbReference type="AlphaFoldDB" id="A0ABD3JNV3"/>
<evidence type="ECO:0000256" key="6">
    <source>
        <dbReference type="ARBA" id="ARBA00023157"/>
    </source>
</evidence>
<evidence type="ECO:0000256" key="8">
    <source>
        <dbReference type="PIRSR" id="PIRSR601461-1"/>
    </source>
</evidence>
<dbReference type="InterPro" id="IPR021109">
    <property type="entry name" value="Peptidase_aspartic_dom_sf"/>
</dbReference>
<dbReference type="Gene3D" id="2.40.70.10">
    <property type="entry name" value="Acid Proteases"/>
    <property type="match status" value="2"/>
</dbReference>
<dbReference type="FunFam" id="2.40.70.10:FF:000115">
    <property type="entry name" value="Lysosomal aspartic protease"/>
    <property type="match status" value="1"/>
</dbReference>
<keyword evidence="14" id="KW-1185">Reference proteome</keyword>
<feature type="domain" description="Saposin B-type" evidence="11">
    <location>
        <begin position="425"/>
        <end position="516"/>
    </location>
</feature>
<feature type="domain" description="Saposin B-type" evidence="11">
    <location>
        <begin position="361"/>
        <end position="401"/>
    </location>
</feature>
<evidence type="ECO:0000256" key="5">
    <source>
        <dbReference type="ARBA" id="ARBA00023145"/>
    </source>
</evidence>
<dbReference type="SUPFAM" id="SSF47862">
    <property type="entry name" value="Saposin"/>
    <property type="match status" value="1"/>
</dbReference>
<evidence type="ECO:0000256" key="3">
    <source>
        <dbReference type="ARBA" id="ARBA00022750"/>
    </source>
</evidence>
<dbReference type="InterPro" id="IPR007856">
    <property type="entry name" value="SapB_1"/>
</dbReference>
<keyword evidence="5" id="KW-0865">Zymogen</keyword>
<dbReference type="SUPFAM" id="SSF50630">
    <property type="entry name" value="Acid proteases"/>
    <property type="match status" value="1"/>
</dbReference>
<evidence type="ECO:0000259" key="12">
    <source>
        <dbReference type="PROSITE" id="PS51767"/>
    </source>
</evidence>
<evidence type="ECO:0000256" key="1">
    <source>
        <dbReference type="ARBA" id="ARBA00007447"/>
    </source>
</evidence>
<accession>A0ABD3JNV3</accession>